<organism evidence="6 7">
    <name type="scientific">Acidiferrimicrobium australe</name>
    <dbReference type="NCBI Taxonomy" id="2664430"/>
    <lineage>
        <taxon>Bacteria</taxon>
        <taxon>Bacillati</taxon>
        <taxon>Actinomycetota</taxon>
        <taxon>Acidimicrobiia</taxon>
        <taxon>Acidimicrobiales</taxon>
        <taxon>Acidimicrobiaceae</taxon>
        <taxon>Acidiferrimicrobium</taxon>
    </lineage>
</organism>
<feature type="domain" description="Calcineurin-like phosphoesterase" evidence="5">
    <location>
        <begin position="4"/>
        <end position="181"/>
    </location>
</feature>
<keyword evidence="3" id="KW-0408">Iron</keyword>
<keyword evidence="1" id="KW-0479">Metal-binding</keyword>
<protein>
    <recommendedName>
        <fullName evidence="5">Calcineurin-like phosphoesterase domain-containing protein</fullName>
    </recommendedName>
</protein>
<dbReference type="EMBL" id="WJHE01000962">
    <property type="protein sequence ID" value="MST34350.1"/>
    <property type="molecule type" value="Genomic_DNA"/>
</dbReference>
<evidence type="ECO:0000313" key="6">
    <source>
        <dbReference type="EMBL" id="MST34350.1"/>
    </source>
</evidence>
<proteinExistence type="inferred from homology"/>
<gene>
    <name evidence="6" type="ORF">GHK86_16690</name>
</gene>
<dbReference type="Gene3D" id="3.60.21.10">
    <property type="match status" value="1"/>
</dbReference>
<comment type="caution">
    <text evidence="6">The sequence shown here is derived from an EMBL/GenBank/DDBJ whole genome shotgun (WGS) entry which is preliminary data.</text>
</comment>
<sequence length="248" mass="25359">MGATVLQLSDTHLAADPGARVHGRDPARRLAAVVAAVGCPVDLVLLTGDITDDGSDAACRRVADLLAPLGSPVVAVPGNHDAGPEVEAVFGPPLPAELGGWSVVAVSSRLAGRIEGAVEPDDVLDLLDGAGGRPTLLALHHPPAGPSTHPWFQLGGAAGLLAGLATRPQVRLVLSGHLHQPFERRLDDLVLLGAPSTLYAIRHDGDHWHADDSLTCGARLVHLDGGGAWRSELVGIGAEVGAGAPERA</sequence>
<dbReference type="Pfam" id="PF00149">
    <property type="entry name" value="Metallophos"/>
    <property type="match status" value="1"/>
</dbReference>
<keyword evidence="7" id="KW-1185">Reference proteome</keyword>
<evidence type="ECO:0000256" key="3">
    <source>
        <dbReference type="ARBA" id="ARBA00023004"/>
    </source>
</evidence>
<dbReference type="InterPro" id="IPR029052">
    <property type="entry name" value="Metallo-depent_PP-like"/>
</dbReference>
<accession>A0ABW9QWX6</accession>
<reference evidence="6 7" key="1">
    <citation type="submission" date="2019-11" db="EMBL/GenBank/DDBJ databases">
        <title>Acidiferrimicrobium australis gen. nov., sp. nov., an acidophilic and obligately heterotrophic, member of the Actinobacteria that catalyses dissimilatory oxido- reduction of iron isolated from metal-rich acidic water in Chile.</title>
        <authorList>
            <person name="Gonzalez D."/>
            <person name="Huber K."/>
            <person name="Hedrich S."/>
            <person name="Rojas-Villalobos C."/>
            <person name="Quatrini R."/>
            <person name="Dinamarca M.A."/>
            <person name="Schwarz A."/>
            <person name="Canales C."/>
            <person name="Nancucheo I."/>
        </authorList>
    </citation>
    <scope>NUCLEOTIDE SEQUENCE [LARGE SCALE GENOMIC DNA]</scope>
    <source>
        <strain evidence="6 7">USS-CCA1</strain>
    </source>
</reference>
<dbReference type="InterPro" id="IPR004843">
    <property type="entry name" value="Calcineurin-like_PHP"/>
</dbReference>
<name>A0ABW9QWX6_9ACTN</name>
<evidence type="ECO:0000259" key="5">
    <source>
        <dbReference type="Pfam" id="PF00149"/>
    </source>
</evidence>
<evidence type="ECO:0000256" key="1">
    <source>
        <dbReference type="ARBA" id="ARBA00022723"/>
    </source>
</evidence>
<dbReference type="PANTHER" id="PTHR42988">
    <property type="entry name" value="PHOSPHOHYDROLASE"/>
    <property type="match status" value="1"/>
</dbReference>
<dbReference type="Proteomes" id="UP000437736">
    <property type="component" value="Unassembled WGS sequence"/>
</dbReference>
<dbReference type="SUPFAM" id="SSF56300">
    <property type="entry name" value="Metallo-dependent phosphatases"/>
    <property type="match status" value="1"/>
</dbReference>
<evidence type="ECO:0000256" key="4">
    <source>
        <dbReference type="ARBA" id="ARBA00025742"/>
    </source>
</evidence>
<comment type="similarity">
    <text evidence="4">Belongs to the cyclic nucleotide phosphodiesterase class-III family.</text>
</comment>
<evidence type="ECO:0000313" key="7">
    <source>
        <dbReference type="Proteomes" id="UP000437736"/>
    </source>
</evidence>
<evidence type="ECO:0000256" key="2">
    <source>
        <dbReference type="ARBA" id="ARBA00022801"/>
    </source>
</evidence>
<dbReference type="InterPro" id="IPR050884">
    <property type="entry name" value="CNP_phosphodiesterase-III"/>
</dbReference>
<keyword evidence="2" id="KW-0378">Hydrolase</keyword>
<dbReference type="PANTHER" id="PTHR42988:SF2">
    <property type="entry name" value="CYCLIC NUCLEOTIDE PHOSPHODIESTERASE CBUA0032-RELATED"/>
    <property type="match status" value="1"/>
</dbReference>